<keyword evidence="2" id="KW-0017">Alkaloid metabolism</keyword>
<keyword evidence="4 7" id="KW-0808">Transferase</keyword>
<evidence type="ECO:0000256" key="1">
    <source>
        <dbReference type="ARBA" id="ARBA00011738"/>
    </source>
</evidence>
<dbReference type="SUPFAM" id="SSF53335">
    <property type="entry name" value="S-adenosyl-L-methionine-dependent methyltransferases"/>
    <property type="match status" value="1"/>
</dbReference>
<dbReference type="AlphaFoldDB" id="A0A075D800"/>
<proteinExistence type="evidence at transcript level"/>
<evidence type="ECO:0000256" key="4">
    <source>
        <dbReference type="ARBA" id="ARBA00022679"/>
    </source>
</evidence>
<evidence type="ECO:0000313" key="9">
    <source>
        <dbReference type="EMBL" id="AHH02779.1"/>
    </source>
</evidence>
<dbReference type="GO" id="GO:0008757">
    <property type="term" value="F:S-adenosylmethionine-dependent methyltransferase activity"/>
    <property type="evidence" value="ECO:0007669"/>
    <property type="project" value="InterPro"/>
</dbReference>
<feature type="region of interest" description="SAM motif II" evidence="7">
    <location>
        <begin position="138"/>
        <end position="146"/>
    </location>
</feature>
<evidence type="ECO:0000256" key="2">
    <source>
        <dbReference type="ARBA" id="ARBA00022589"/>
    </source>
</evidence>
<comment type="pathway">
    <text evidence="6">Alkaloid biosynthesis; vindoline biosynthesis.</text>
</comment>
<dbReference type="EMBL" id="KC708447">
    <property type="protein sequence ID" value="AHH02779.1"/>
    <property type="molecule type" value="mRNA"/>
</dbReference>
<organism evidence="9">
    <name type="scientific">Rauvolfia serpentina</name>
    <name type="common">Serpentine wood</name>
    <name type="synonym">Ophioxylon serpentinum</name>
    <dbReference type="NCBI Taxonomy" id="4060"/>
    <lineage>
        <taxon>Eukaryota</taxon>
        <taxon>Viridiplantae</taxon>
        <taxon>Streptophyta</taxon>
        <taxon>Embryophyta</taxon>
        <taxon>Tracheophyta</taxon>
        <taxon>Spermatophyta</taxon>
        <taxon>Magnoliopsida</taxon>
        <taxon>eudicotyledons</taxon>
        <taxon>Gunneridae</taxon>
        <taxon>Pentapetalae</taxon>
        <taxon>asterids</taxon>
        <taxon>lamiids</taxon>
        <taxon>Gentianales</taxon>
        <taxon>Apocynaceae</taxon>
        <taxon>Rauvolfioideae</taxon>
        <taxon>Vinceae</taxon>
        <taxon>Rauvolfiinae</taxon>
        <taxon>Rauvolfia</taxon>
    </lineage>
</organism>
<keyword evidence="3 7" id="KW-0489">Methyltransferase</keyword>
<protein>
    <submittedName>
        <fullName evidence="9">Tocopherol-like methyltransferase</fullName>
    </submittedName>
</protein>
<feature type="domain" description="Methyltransferase type 11" evidence="8">
    <location>
        <begin position="76"/>
        <end position="174"/>
    </location>
</feature>
<dbReference type="InterPro" id="IPR025774">
    <property type="entry name" value="PiNMT-like"/>
</dbReference>
<dbReference type="Pfam" id="PF08241">
    <property type="entry name" value="Methyltransf_11"/>
    <property type="match status" value="1"/>
</dbReference>
<dbReference type="Gene3D" id="3.40.50.150">
    <property type="entry name" value="Vaccinia Virus protein VP39"/>
    <property type="match status" value="1"/>
</dbReference>
<reference evidence="9" key="1">
    <citation type="journal article" date="2016" name="Plant Physiol.">
        <title>A picrinine N-methyltransferase belongs to a new family of gamma-tocopherol-like methyltransferases found in medicinal plants that make biologically active monoterpenoid indole alkaloids.</title>
        <authorList>
            <person name="De Luca V."/>
            <person name="Levac D."/>
            <person name="Cazares P."/>
            <person name="Yu F."/>
        </authorList>
    </citation>
    <scope>NUCLEOTIDE SEQUENCE</scope>
</reference>
<feature type="region of interest" description="SAM motif I" evidence="7">
    <location>
        <begin position="75"/>
        <end position="84"/>
    </location>
</feature>
<name>A0A075D800_RAUSE</name>
<evidence type="ECO:0000256" key="5">
    <source>
        <dbReference type="ARBA" id="ARBA00022691"/>
    </source>
</evidence>
<evidence type="ECO:0000256" key="7">
    <source>
        <dbReference type="PROSITE-ProRule" id="PRU00914"/>
    </source>
</evidence>
<keyword evidence="5 7" id="KW-0949">S-adenosyl-L-methionine</keyword>
<comment type="subunit">
    <text evidence="1">Homodimer.</text>
</comment>
<dbReference type="GO" id="GO:0009820">
    <property type="term" value="P:alkaloid metabolic process"/>
    <property type="evidence" value="ECO:0007669"/>
    <property type="project" value="UniProtKB-KW"/>
</dbReference>
<dbReference type="PANTHER" id="PTHR44068:SF11">
    <property type="entry name" value="GERANYL DIPHOSPHATE 2-C-METHYLTRANSFERASE"/>
    <property type="match status" value="1"/>
</dbReference>
<dbReference type="InterPro" id="IPR050447">
    <property type="entry name" value="Erg6_SMT_methyltransf"/>
</dbReference>
<evidence type="ECO:0000256" key="3">
    <source>
        <dbReference type="ARBA" id="ARBA00022603"/>
    </source>
</evidence>
<dbReference type="CDD" id="cd02440">
    <property type="entry name" value="AdoMet_MTases"/>
    <property type="match status" value="1"/>
</dbReference>
<sequence>MAAAGEKQKAVVELYENSTGAFEEIFGEHLHDGYYEPGTTATVANHQAAVVRIIDEALRFADVSADDPAKKPRNVLDVGCGIGSTCLYIARKFDVPCKGINISPGQVKRAQASAAARGLESKVSFDVGDALDMPYPDGTFDLVFSIQCIEHLQDKEKFIREMVRVAAPGAAVIILSYAHRILSPDESLNPQENKVLQKICESYVMPSLCSSDDFIRWLTLLPVEDIKRVDWTQNTAPFYELFFKEVYSWRGFTSFLMKGGWSAIKFVLGVKRMAKAVDDGLIKYVTVSCRKQK</sequence>
<dbReference type="PANTHER" id="PTHR44068">
    <property type="entry name" value="ZGC:194242"/>
    <property type="match status" value="1"/>
</dbReference>
<comment type="similarity">
    <text evidence="7">Belongs to the class I-like SAM-binding methyltransferase superfamily. gTMT family.</text>
</comment>
<evidence type="ECO:0000259" key="8">
    <source>
        <dbReference type="Pfam" id="PF08241"/>
    </source>
</evidence>
<dbReference type="PROSITE" id="PS51581">
    <property type="entry name" value="SAM_GTMT"/>
    <property type="match status" value="1"/>
</dbReference>
<evidence type="ECO:0000256" key="6">
    <source>
        <dbReference type="ARBA" id="ARBA00035109"/>
    </source>
</evidence>
<dbReference type="GO" id="GO:0005737">
    <property type="term" value="C:cytoplasm"/>
    <property type="evidence" value="ECO:0007669"/>
    <property type="project" value="UniProtKB-ARBA"/>
</dbReference>
<feature type="region of interest" description="SAM motif III" evidence="7">
    <location>
        <begin position="165"/>
        <end position="174"/>
    </location>
</feature>
<dbReference type="GO" id="GO:0032259">
    <property type="term" value="P:methylation"/>
    <property type="evidence" value="ECO:0007669"/>
    <property type="project" value="UniProtKB-UniRule"/>
</dbReference>
<accession>A0A075D800</accession>
<dbReference type="InterPro" id="IPR013216">
    <property type="entry name" value="Methyltransf_11"/>
</dbReference>
<dbReference type="InterPro" id="IPR029063">
    <property type="entry name" value="SAM-dependent_MTases_sf"/>
</dbReference>